<dbReference type="PANTHER" id="PTHR33588">
    <property type="entry name" value="CILIA- AND FLAGELLA-ASSOCIATED PROTEIN 299"/>
    <property type="match status" value="1"/>
</dbReference>
<dbReference type="Proteomes" id="UP000001070">
    <property type="component" value="Unassembled WGS sequence"/>
</dbReference>
<sequence length="235" mass="27234">MALLDYNSYEEYLDHFISINDVRYLGNWALSRQLIQNACGKSCMGRLLSRSEFVEQRKKAEVALDPHSISDFPLFGASYNGNDEVLQQFAQREHKLLNKQISTIIFLLMRSAKGLEISGFIDLEHSLRESRYKTSGHYVNWPAIFEGKARLMPRPHHLSYFDWKKNMVRCNNTPNFQVISGGVHSLLMMHRADHKIICVSAGCTCSYERNAQRSIYDSNIYGQCLFFDHNIRRIS</sequence>
<evidence type="ECO:0000256" key="6">
    <source>
        <dbReference type="ARBA" id="ARBA00023242"/>
    </source>
</evidence>
<keyword evidence="8" id="KW-1185">Reference proteome</keyword>
<dbReference type="InterPro" id="IPR027887">
    <property type="entry name" value="DUF4464"/>
</dbReference>
<dbReference type="InParanoid" id="B4JAT9"/>
<dbReference type="GO" id="GO:0005737">
    <property type="term" value="C:cytoplasm"/>
    <property type="evidence" value="ECO:0007669"/>
    <property type="project" value="UniProtKB-SubCell"/>
</dbReference>
<dbReference type="OMA" id="VIFFDHI"/>
<organism evidence="8">
    <name type="scientific">Drosophila grimshawi</name>
    <name type="common">Hawaiian fruit fly</name>
    <name type="synonym">Idiomyia grimshawi</name>
    <dbReference type="NCBI Taxonomy" id="7222"/>
    <lineage>
        <taxon>Eukaryota</taxon>
        <taxon>Metazoa</taxon>
        <taxon>Ecdysozoa</taxon>
        <taxon>Arthropoda</taxon>
        <taxon>Hexapoda</taxon>
        <taxon>Insecta</taxon>
        <taxon>Pterygota</taxon>
        <taxon>Neoptera</taxon>
        <taxon>Endopterygota</taxon>
        <taxon>Diptera</taxon>
        <taxon>Brachycera</taxon>
        <taxon>Muscomorpha</taxon>
        <taxon>Ephydroidea</taxon>
        <taxon>Drosophilidae</taxon>
        <taxon>Drosophila</taxon>
        <taxon>Hawaiian Drosophila</taxon>
    </lineage>
</organism>
<dbReference type="PANTHER" id="PTHR33588:SF1">
    <property type="entry name" value="CILIA- AND FLAGELLA-ASSOCIATED PROTEIN 299"/>
    <property type="match status" value="1"/>
</dbReference>
<evidence type="ECO:0000256" key="3">
    <source>
        <dbReference type="ARBA" id="ARBA00004496"/>
    </source>
</evidence>
<evidence type="ECO:0000313" key="7">
    <source>
        <dbReference type="EMBL" id="EDW03897.1"/>
    </source>
</evidence>
<dbReference type="AlphaFoldDB" id="B4JAT9"/>
<dbReference type="EMBL" id="CH916368">
    <property type="protein sequence ID" value="EDW03897.1"/>
    <property type="molecule type" value="Genomic_DNA"/>
</dbReference>
<evidence type="ECO:0000256" key="1">
    <source>
        <dbReference type="ARBA" id="ARBA00003056"/>
    </source>
</evidence>
<evidence type="ECO:0000256" key="5">
    <source>
        <dbReference type="ARBA" id="ARBA00022490"/>
    </source>
</evidence>
<keyword evidence="5" id="KW-0963">Cytoplasm</keyword>
<dbReference type="eggNOG" id="ENOG502QSP8">
    <property type="taxonomic scope" value="Eukaryota"/>
</dbReference>
<evidence type="ECO:0000313" key="8">
    <source>
        <dbReference type="Proteomes" id="UP000001070"/>
    </source>
</evidence>
<keyword evidence="6" id="KW-0539">Nucleus</keyword>
<dbReference type="Pfam" id="PF14713">
    <property type="entry name" value="DUF4464"/>
    <property type="match status" value="1"/>
</dbReference>
<dbReference type="OrthoDB" id="2136125at2759"/>
<evidence type="ECO:0000256" key="4">
    <source>
        <dbReference type="ARBA" id="ARBA00021436"/>
    </source>
</evidence>
<dbReference type="PhylomeDB" id="B4JAT9"/>
<protein>
    <recommendedName>
        <fullName evidence="4">Cilia- and flagella-associated protein 299</fullName>
    </recommendedName>
</protein>
<accession>B4JAT9</accession>
<dbReference type="GO" id="GO:0005634">
    <property type="term" value="C:nucleus"/>
    <property type="evidence" value="ECO:0007669"/>
    <property type="project" value="UniProtKB-SubCell"/>
</dbReference>
<comment type="subcellular location">
    <subcellularLocation>
        <location evidence="3">Cytoplasm</location>
    </subcellularLocation>
    <subcellularLocation>
        <location evidence="2">Nucleus</location>
    </subcellularLocation>
</comment>
<name>B4JAT9_DROGR</name>
<proteinExistence type="predicted"/>
<reference evidence="7 8" key="1">
    <citation type="journal article" date="2007" name="Nature">
        <title>Evolution of genes and genomes on the Drosophila phylogeny.</title>
        <authorList>
            <consortium name="Drosophila 12 Genomes Consortium"/>
            <person name="Clark A.G."/>
            <person name="Eisen M.B."/>
            <person name="Smith D.R."/>
            <person name="Bergman C.M."/>
            <person name="Oliver B."/>
            <person name="Markow T.A."/>
            <person name="Kaufman T.C."/>
            <person name="Kellis M."/>
            <person name="Gelbart W."/>
            <person name="Iyer V.N."/>
            <person name="Pollard D.A."/>
            <person name="Sackton T.B."/>
            <person name="Larracuente A.M."/>
            <person name="Singh N.D."/>
            <person name="Abad J.P."/>
            <person name="Abt D.N."/>
            <person name="Adryan B."/>
            <person name="Aguade M."/>
            <person name="Akashi H."/>
            <person name="Anderson W.W."/>
            <person name="Aquadro C.F."/>
            <person name="Ardell D.H."/>
            <person name="Arguello R."/>
            <person name="Artieri C.G."/>
            <person name="Barbash D.A."/>
            <person name="Barker D."/>
            <person name="Barsanti P."/>
            <person name="Batterham P."/>
            <person name="Batzoglou S."/>
            <person name="Begun D."/>
            <person name="Bhutkar A."/>
            <person name="Blanco E."/>
            <person name="Bosak S.A."/>
            <person name="Bradley R.K."/>
            <person name="Brand A.D."/>
            <person name="Brent M.R."/>
            <person name="Brooks A.N."/>
            <person name="Brown R.H."/>
            <person name="Butlin R.K."/>
            <person name="Caggese C."/>
            <person name="Calvi B.R."/>
            <person name="Bernardo de Carvalho A."/>
            <person name="Caspi A."/>
            <person name="Castrezana S."/>
            <person name="Celniker S.E."/>
            <person name="Chang J.L."/>
            <person name="Chapple C."/>
            <person name="Chatterji S."/>
            <person name="Chinwalla A."/>
            <person name="Civetta A."/>
            <person name="Clifton S.W."/>
            <person name="Comeron J.M."/>
            <person name="Costello J.C."/>
            <person name="Coyne J.A."/>
            <person name="Daub J."/>
            <person name="David R.G."/>
            <person name="Delcher A.L."/>
            <person name="Delehaunty K."/>
            <person name="Do C.B."/>
            <person name="Ebling H."/>
            <person name="Edwards K."/>
            <person name="Eickbush T."/>
            <person name="Evans J.D."/>
            <person name="Filipski A."/>
            <person name="Findeiss S."/>
            <person name="Freyhult E."/>
            <person name="Fulton L."/>
            <person name="Fulton R."/>
            <person name="Garcia A.C."/>
            <person name="Gardiner A."/>
            <person name="Garfield D.A."/>
            <person name="Garvin B.E."/>
            <person name="Gibson G."/>
            <person name="Gilbert D."/>
            <person name="Gnerre S."/>
            <person name="Godfrey J."/>
            <person name="Good R."/>
            <person name="Gotea V."/>
            <person name="Gravely B."/>
            <person name="Greenberg A.J."/>
            <person name="Griffiths-Jones S."/>
            <person name="Gross S."/>
            <person name="Guigo R."/>
            <person name="Gustafson E.A."/>
            <person name="Haerty W."/>
            <person name="Hahn M.W."/>
            <person name="Halligan D.L."/>
            <person name="Halpern A.L."/>
            <person name="Halter G.M."/>
            <person name="Han M.V."/>
            <person name="Heger A."/>
            <person name="Hillier L."/>
            <person name="Hinrichs A.S."/>
            <person name="Holmes I."/>
            <person name="Hoskins R.A."/>
            <person name="Hubisz M.J."/>
            <person name="Hultmark D."/>
            <person name="Huntley M.A."/>
            <person name="Jaffe D.B."/>
            <person name="Jagadeeshan S."/>
            <person name="Jeck W.R."/>
            <person name="Johnson J."/>
            <person name="Jones C.D."/>
            <person name="Jordan W.C."/>
            <person name="Karpen G.H."/>
            <person name="Kataoka E."/>
            <person name="Keightley P.D."/>
            <person name="Kheradpour P."/>
            <person name="Kirkness E.F."/>
            <person name="Koerich L.B."/>
            <person name="Kristiansen K."/>
            <person name="Kudrna D."/>
            <person name="Kulathinal R.J."/>
            <person name="Kumar S."/>
            <person name="Kwok R."/>
            <person name="Lander E."/>
            <person name="Langley C.H."/>
            <person name="Lapoint R."/>
            <person name="Lazzaro B.P."/>
            <person name="Lee S.J."/>
            <person name="Levesque L."/>
            <person name="Li R."/>
            <person name="Lin C.F."/>
            <person name="Lin M.F."/>
            <person name="Lindblad-Toh K."/>
            <person name="Llopart A."/>
            <person name="Long M."/>
            <person name="Low L."/>
            <person name="Lozovsky E."/>
            <person name="Lu J."/>
            <person name="Luo M."/>
            <person name="Machado C.A."/>
            <person name="Makalowski W."/>
            <person name="Marzo M."/>
            <person name="Matsuda M."/>
            <person name="Matzkin L."/>
            <person name="McAllister B."/>
            <person name="McBride C.S."/>
            <person name="McKernan B."/>
            <person name="McKernan K."/>
            <person name="Mendez-Lago M."/>
            <person name="Minx P."/>
            <person name="Mollenhauer M.U."/>
            <person name="Montooth K."/>
            <person name="Mount S.M."/>
            <person name="Mu X."/>
            <person name="Myers E."/>
            <person name="Negre B."/>
            <person name="Newfeld S."/>
            <person name="Nielsen R."/>
            <person name="Noor M.A."/>
            <person name="O'Grady P."/>
            <person name="Pachter L."/>
            <person name="Papaceit M."/>
            <person name="Parisi M.J."/>
            <person name="Parisi M."/>
            <person name="Parts L."/>
            <person name="Pedersen J.S."/>
            <person name="Pesole G."/>
            <person name="Phillippy A.M."/>
            <person name="Ponting C.P."/>
            <person name="Pop M."/>
            <person name="Porcelli D."/>
            <person name="Powell J.R."/>
            <person name="Prohaska S."/>
            <person name="Pruitt K."/>
            <person name="Puig M."/>
            <person name="Quesneville H."/>
            <person name="Ram K.R."/>
            <person name="Rand D."/>
            <person name="Rasmussen M.D."/>
            <person name="Reed L.K."/>
            <person name="Reenan R."/>
            <person name="Reily A."/>
            <person name="Remington K.A."/>
            <person name="Rieger T.T."/>
            <person name="Ritchie M.G."/>
            <person name="Robin C."/>
            <person name="Rogers Y.H."/>
            <person name="Rohde C."/>
            <person name="Rozas J."/>
            <person name="Rubenfield M.J."/>
            <person name="Ruiz A."/>
            <person name="Russo S."/>
            <person name="Salzberg S.L."/>
            <person name="Sanchez-Gracia A."/>
            <person name="Saranga D.J."/>
            <person name="Sato H."/>
            <person name="Schaeffer S.W."/>
            <person name="Schatz M.C."/>
            <person name="Schlenke T."/>
            <person name="Schwartz R."/>
            <person name="Segarra C."/>
            <person name="Singh R.S."/>
            <person name="Sirot L."/>
            <person name="Sirota M."/>
            <person name="Sisneros N.B."/>
            <person name="Smith C.D."/>
            <person name="Smith T.F."/>
            <person name="Spieth J."/>
            <person name="Stage D.E."/>
            <person name="Stark A."/>
            <person name="Stephan W."/>
            <person name="Strausberg R.L."/>
            <person name="Strempel S."/>
            <person name="Sturgill D."/>
            <person name="Sutton G."/>
            <person name="Sutton G.G."/>
            <person name="Tao W."/>
            <person name="Teichmann S."/>
            <person name="Tobari Y.N."/>
            <person name="Tomimura Y."/>
            <person name="Tsolas J.M."/>
            <person name="Valente V.L."/>
            <person name="Venter E."/>
            <person name="Venter J.C."/>
            <person name="Vicario S."/>
            <person name="Vieira F.G."/>
            <person name="Vilella A.J."/>
            <person name="Villasante A."/>
            <person name="Walenz B."/>
            <person name="Wang J."/>
            <person name="Wasserman M."/>
            <person name="Watts T."/>
            <person name="Wilson D."/>
            <person name="Wilson R.K."/>
            <person name="Wing R.A."/>
            <person name="Wolfner M.F."/>
            <person name="Wong A."/>
            <person name="Wong G.K."/>
            <person name="Wu C.I."/>
            <person name="Wu G."/>
            <person name="Yamamoto D."/>
            <person name="Yang H.P."/>
            <person name="Yang S.P."/>
            <person name="Yorke J.A."/>
            <person name="Yoshida K."/>
            <person name="Zdobnov E."/>
            <person name="Zhang P."/>
            <person name="Zhang Y."/>
            <person name="Zimin A.V."/>
            <person name="Baldwin J."/>
            <person name="Abdouelleil A."/>
            <person name="Abdulkadir J."/>
            <person name="Abebe A."/>
            <person name="Abera B."/>
            <person name="Abreu J."/>
            <person name="Acer S.C."/>
            <person name="Aftuck L."/>
            <person name="Alexander A."/>
            <person name="An P."/>
            <person name="Anderson E."/>
            <person name="Anderson S."/>
            <person name="Arachi H."/>
            <person name="Azer M."/>
            <person name="Bachantsang P."/>
            <person name="Barry A."/>
            <person name="Bayul T."/>
            <person name="Berlin A."/>
            <person name="Bessette D."/>
            <person name="Bloom T."/>
            <person name="Blye J."/>
            <person name="Boguslavskiy L."/>
            <person name="Bonnet C."/>
            <person name="Boukhgalter B."/>
            <person name="Bourzgui I."/>
            <person name="Brown A."/>
            <person name="Cahill P."/>
            <person name="Channer S."/>
            <person name="Cheshatsang Y."/>
            <person name="Chuda L."/>
            <person name="Citroen M."/>
            <person name="Collymore A."/>
            <person name="Cooke P."/>
            <person name="Costello M."/>
            <person name="D'Aco K."/>
            <person name="Daza R."/>
            <person name="De Haan G."/>
            <person name="DeGray S."/>
            <person name="DeMaso C."/>
            <person name="Dhargay N."/>
            <person name="Dooley K."/>
            <person name="Dooley E."/>
            <person name="Doricent M."/>
            <person name="Dorje P."/>
            <person name="Dorjee K."/>
            <person name="Dupes A."/>
            <person name="Elong R."/>
            <person name="Falk J."/>
            <person name="Farina A."/>
            <person name="Faro S."/>
            <person name="Ferguson D."/>
            <person name="Fisher S."/>
            <person name="Foley C.D."/>
            <person name="Franke A."/>
            <person name="Friedrich D."/>
            <person name="Gadbois L."/>
            <person name="Gearin G."/>
            <person name="Gearin C.R."/>
            <person name="Giannoukos G."/>
            <person name="Goode T."/>
            <person name="Graham J."/>
            <person name="Grandbois E."/>
            <person name="Grewal S."/>
            <person name="Gyaltsen K."/>
            <person name="Hafez N."/>
            <person name="Hagos B."/>
            <person name="Hall J."/>
            <person name="Henson C."/>
            <person name="Hollinger A."/>
            <person name="Honan T."/>
            <person name="Huard M.D."/>
            <person name="Hughes L."/>
            <person name="Hurhula B."/>
            <person name="Husby M.E."/>
            <person name="Kamat A."/>
            <person name="Kanga B."/>
            <person name="Kashin S."/>
            <person name="Khazanovich D."/>
            <person name="Kisner P."/>
            <person name="Lance K."/>
            <person name="Lara M."/>
            <person name="Lee W."/>
            <person name="Lennon N."/>
            <person name="Letendre F."/>
            <person name="LeVine R."/>
            <person name="Lipovsky A."/>
            <person name="Liu X."/>
            <person name="Liu J."/>
            <person name="Liu S."/>
            <person name="Lokyitsang T."/>
            <person name="Lokyitsang Y."/>
            <person name="Lubonja R."/>
            <person name="Lui A."/>
            <person name="MacDonald P."/>
            <person name="Magnisalis V."/>
            <person name="Maru K."/>
            <person name="Matthews C."/>
            <person name="McCusker W."/>
            <person name="McDonough S."/>
            <person name="Mehta T."/>
            <person name="Meldrim J."/>
            <person name="Meneus L."/>
            <person name="Mihai O."/>
            <person name="Mihalev A."/>
            <person name="Mihova T."/>
            <person name="Mittelman R."/>
            <person name="Mlenga V."/>
            <person name="Montmayeur A."/>
            <person name="Mulrain L."/>
            <person name="Navidi A."/>
            <person name="Naylor J."/>
            <person name="Negash T."/>
            <person name="Nguyen T."/>
            <person name="Nguyen N."/>
            <person name="Nicol R."/>
            <person name="Norbu C."/>
            <person name="Norbu N."/>
            <person name="Novod N."/>
            <person name="O'Neill B."/>
            <person name="Osman S."/>
            <person name="Markiewicz E."/>
            <person name="Oyono O.L."/>
            <person name="Patti C."/>
            <person name="Phunkhang P."/>
            <person name="Pierre F."/>
            <person name="Priest M."/>
            <person name="Raghuraman S."/>
            <person name="Rege F."/>
            <person name="Reyes R."/>
            <person name="Rise C."/>
            <person name="Rogov P."/>
            <person name="Ross K."/>
            <person name="Ryan E."/>
            <person name="Settipalli S."/>
            <person name="Shea T."/>
            <person name="Sherpa N."/>
            <person name="Shi L."/>
            <person name="Shih D."/>
            <person name="Sparrow T."/>
            <person name="Spaulding J."/>
            <person name="Stalker J."/>
            <person name="Stange-Thomann N."/>
            <person name="Stavropoulos S."/>
            <person name="Stone C."/>
            <person name="Strader C."/>
            <person name="Tesfaye S."/>
            <person name="Thomson T."/>
            <person name="Thoulutsang Y."/>
            <person name="Thoulutsang D."/>
            <person name="Topham K."/>
            <person name="Topping I."/>
            <person name="Tsamla T."/>
            <person name="Vassiliev H."/>
            <person name="Vo A."/>
            <person name="Wangchuk T."/>
            <person name="Wangdi T."/>
            <person name="Weiand M."/>
            <person name="Wilkinson J."/>
            <person name="Wilson A."/>
            <person name="Yadav S."/>
            <person name="Young G."/>
            <person name="Yu Q."/>
            <person name="Zembek L."/>
            <person name="Zhong D."/>
            <person name="Zimmer A."/>
            <person name="Zwirko Z."/>
            <person name="Jaffe D.B."/>
            <person name="Alvarez P."/>
            <person name="Brockman W."/>
            <person name="Butler J."/>
            <person name="Chin C."/>
            <person name="Gnerre S."/>
            <person name="Grabherr M."/>
            <person name="Kleber M."/>
            <person name="Mauceli E."/>
            <person name="MacCallum I."/>
        </authorList>
    </citation>
    <scope>NUCLEOTIDE SEQUENCE [LARGE SCALE GENOMIC DNA]</scope>
    <source>
        <strain evidence="8">Tucson 15287-2541.00</strain>
    </source>
</reference>
<evidence type="ECO:0000256" key="2">
    <source>
        <dbReference type="ARBA" id="ARBA00004123"/>
    </source>
</evidence>
<dbReference type="HOGENOM" id="CLU_070912_1_0_1"/>
<comment type="function">
    <text evidence="1">May be involved in spermatogenesis.</text>
</comment>
<gene>
    <name evidence="7" type="primary">Dgri\GH11496</name>
    <name evidence="7" type="ORF">Dgri_GH11496</name>
</gene>